<dbReference type="InterPro" id="IPR016181">
    <property type="entry name" value="Acyl_CoA_acyltransferase"/>
</dbReference>
<dbReference type="OrthoDB" id="10039976at2759"/>
<name>A0A813Y7K0_9BILA</name>
<dbReference type="SUPFAM" id="SSF55729">
    <property type="entry name" value="Acyl-CoA N-acyltransferases (Nat)"/>
    <property type="match status" value="1"/>
</dbReference>
<evidence type="ECO:0000256" key="1">
    <source>
        <dbReference type="ARBA" id="ARBA00004832"/>
    </source>
</evidence>
<dbReference type="GO" id="GO:0004343">
    <property type="term" value="F:glucosamine 6-phosphate N-acetyltransferase activity"/>
    <property type="evidence" value="ECO:0007669"/>
    <property type="project" value="UniProtKB-UniRule"/>
</dbReference>
<proteinExistence type="inferred from homology"/>
<dbReference type="Gene3D" id="3.40.630.30">
    <property type="match status" value="1"/>
</dbReference>
<evidence type="ECO:0000259" key="5">
    <source>
        <dbReference type="PROSITE" id="PS51186"/>
    </source>
</evidence>
<evidence type="ECO:0000256" key="3">
    <source>
        <dbReference type="ARBA" id="ARBA00048964"/>
    </source>
</evidence>
<keyword evidence="7" id="KW-1185">Reference proteome</keyword>
<dbReference type="AlphaFoldDB" id="A0A813Y7K0"/>
<reference evidence="6" key="1">
    <citation type="submission" date="2021-02" db="EMBL/GenBank/DDBJ databases">
        <authorList>
            <person name="Nowell W R."/>
        </authorList>
    </citation>
    <scope>NUCLEOTIDE SEQUENCE</scope>
    <source>
        <strain evidence="6">Ploen Becks lab</strain>
    </source>
</reference>
<sequence length="235" mass="27446">MSVSEQNIQIELIKEKAIANAQDLINNNHITDLESKTNGLSLHEESSYLFDPAIFSMIKTSEFKFQYDKFELMKSSHSQENLVDLGDDLVLRPLKRDDFGRSYMNLLSHLTEIGDVNQQDYEKRFDQMKQADNTYFICVVEDVKNQKVVASLTLVYEQKFIRHTGSRGRFEDMVVDVDYRGKKLSKLLLDVLIQVSQILGCYKISLECKDPLRKHYEQFGFCLEQGQNYLCRRFI</sequence>
<evidence type="ECO:0000256" key="4">
    <source>
        <dbReference type="RuleBase" id="RU365086"/>
    </source>
</evidence>
<gene>
    <name evidence="6" type="ORF">OXX778_LOCUS10321</name>
</gene>
<evidence type="ECO:0000313" key="6">
    <source>
        <dbReference type="EMBL" id="CAF0879067.1"/>
    </source>
</evidence>
<feature type="domain" description="N-acetyltransferase" evidence="5">
    <location>
        <begin position="89"/>
        <end position="235"/>
    </location>
</feature>
<keyword evidence="4" id="KW-0012">Acyltransferase</keyword>
<comment type="pathway">
    <text evidence="1 4">Nucleotide-sugar biosynthesis; UDP-N-acetyl-alpha-D-glucosamine biosynthesis; N-acetyl-alpha-D-glucosamine 1-phosphate from alpha-D-glucosamine 6-phosphate (route I): step 1/2.</text>
</comment>
<comment type="caution">
    <text evidence="6">The sequence shown here is derived from an EMBL/GenBank/DDBJ whole genome shotgun (WGS) entry which is preliminary data.</text>
</comment>
<comment type="similarity">
    <text evidence="2 4">Belongs to the acetyltransferase family. GNA1 subfamily.</text>
</comment>
<organism evidence="6 7">
    <name type="scientific">Brachionus calyciflorus</name>
    <dbReference type="NCBI Taxonomy" id="104777"/>
    <lineage>
        <taxon>Eukaryota</taxon>
        <taxon>Metazoa</taxon>
        <taxon>Spiralia</taxon>
        <taxon>Gnathifera</taxon>
        <taxon>Rotifera</taxon>
        <taxon>Eurotatoria</taxon>
        <taxon>Monogononta</taxon>
        <taxon>Pseudotrocha</taxon>
        <taxon>Ploima</taxon>
        <taxon>Brachionidae</taxon>
        <taxon>Brachionus</taxon>
    </lineage>
</organism>
<evidence type="ECO:0000256" key="2">
    <source>
        <dbReference type="ARBA" id="ARBA00006048"/>
    </source>
</evidence>
<accession>A0A813Y7K0</accession>
<dbReference type="EMBL" id="CAJNOC010001620">
    <property type="protein sequence ID" value="CAF0879067.1"/>
    <property type="molecule type" value="Genomic_DNA"/>
</dbReference>
<comment type="catalytic activity">
    <reaction evidence="3 4">
        <text>D-glucosamine 6-phosphate + acetyl-CoA = N-acetyl-D-glucosamine 6-phosphate + CoA + H(+)</text>
        <dbReference type="Rhea" id="RHEA:10292"/>
        <dbReference type="ChEBI" id="CHEBI:15378"/>
        <dbReference type="ChEBI" id="CHEBI:57287"/>
        <dbReference type="ChEBI" id="CHEBI:57288"/>
        <dbReference type="ChEBI" id="CHEBI:57513"/>
        <dbReference type="ChEBI" id="CHEBI:58725"/>
        <dbReference type="EC" id="2.3.1.4"/>
    </reaction>
</comment>
<dbReference type="PANTHER" id="PTHR13355:SF11">
    <property type="entry name" value="GLUCOSAMINE 6-PHOSPHATE N-ACETYLTRANSFERASE"/>
    <property type="match status" value="1"/>
</dbReference>
<dbReference type="InterPro" id="IPR000182">
    <property type="entry name" value="GNAT_dom"/>
</dbReference>
<dbReference type="UniPathway" id="UPA00113">
    <property type="reaction ID" value="UER00529"/>
</dbReference>
<protein>
    <recommendedName>
        <fullName evidence="4">Glucosamine 6-phosphate N-acetyltransferase</fullName>
        <ecNumber evidence="4">2.3.1.4</ecNumber>
    </recommendedName>
</protein>
<dbReference type="EC" id="2.3.1.4" evidence="4"/>
<dbReference type="Proteomes" id="UP000663879">
    <property type="component" value="Unassembled WGS sequence"/>
</dbReference>
<keyword evidence="4" id="KW-0808">Transferase</keyword>
<dbReference type="PROSITE" id="PS51186">
    <property type="entry name" value="GNAT"/>
    <property type="match status" value="1"/>
</dbReference>
<evidence type="ECO:0000313" key="7">
    <source>
        <dbReference type="Proteomes" id="UP000663879"/>
    </source>
</evidence>
<dbReference type="Pfam" id="PF00583">
    <property type="entry name" value="Acetyltransf_1"/>
    <property type="match status" value="1"/>
</dbReference>
<dbReference type="InterPro" id="IPR039143">
    <property type="entry name" value="GNPNAT1-like"/>
</dbReference>
<dbReference type="CDD" id="cd04301">
    <property type="entry name" value="NAT_SF"/>
    <property type="match status" value="1"/>
</dbReference>
<dbReference type="PANTHER" id="PTHR13355">
    <property type="entry name" value="GLUCOSAMINE 6-PHOSPHATE N-ACETYLTRANSFERASE"/>
    <property type="match status" value="1"/>
</dbReference>
<dbReference type="GO" id="GO:0006048">
    <property type="term" value="P:UDP-N-acetylglucosamine biosynthetic process"/>
    <property type="evidence" value="ECO:0007669"/>
    <property type="project" value="UniProtKB-UniRule"/>
</dbReference>